<feature type="transmembrane region" description="Helical" evidence="7">
    <location>
        <begin position="425"/>
        <end position="447"/>
    </location>
</feature>
<evidence type="ECO:0000256" key="3">
    <source>
        <dbReference type="ARBA" id="ARBA00022448"/>
    </source>
</evidence>
<comment type="subcellular location">
    <subcellularLocation>
        <location evidence="1">Membrane</location>
        <topology evidence="1">Multi-pass membrane protein</topology>
    </subcellularLocation>
</comment>
<dbReference type="PANTHER" id="PTHR10332:SF88">
    <property type="entry name" value="EQUILIBRATIVE NUCLEOSIDE TRANSPORTER 1, ISOFORM A"/>
    <property type="match status" value="1"/>
</dbReference>
<evidence type="ECO:0000256" key="6">
    <source>
        <dbReference type="ARBA" id="ARBA00023136"/>
    </source>
</evidence>
<evidence type="ECO:0000256" key="2">
    <source>
        <dbReference type="ARBA" id="ARBA00007965"/>
    </source>
</evidence>
<feature type="transmembrane region" description="Helical" evidence="7">
    <location>
        <begin position="42"/>
        <end position="62"/>
    </location>
</feature>
<feature type="transmembrane region" description="Helical" evidence="7">
    <location>
        <begin position="354"/>
        <end position="372"/>
    </location>
</feature>
<organism evidence="8 9">
    <name type="scientific">Aureobasidium pullulans</name>
    <name type="common">Black yeast</name>
    <name type="synonym">Pullularia pullulans</name>
    <dbReference type="NCBI Taxonomy" id="5580"/>
    <lineage>
        <taxon>Eukaryota</taxon>
        <taxon>Fungi</taxon>
        <taxon>Dikarya</taxon>
        <taxon>Ascomycota</taxon>
        <taxon>Pezizomycotina</taxon>
        <taxon>Dothideomycetes</taxon>
        <taxon>Dothideomycetidae</taxon>
        <taxon>Dothideales</taxon>
        <taxon>Saccotheciaceae</taxon>
        <taxon>Aureobasidium</taxon>
    </lineage>
</organism>
<feature type="transmembrane region" description="Helical" evidence="7">
    <location>
        <begin position="140"/>
        <end position="167"/>
    </location>
</feature>
<dbReference type="InterPro" id="IPR036259">
    <property type="entry name" value="MFS_trans_sf"/>
</dbReference>
<dbReference type="Proteomes" id="UP001341245">
    <property type="component" value="Unassembled WGS sequence"/>
</dbReference>
<dbReference type="PANTHER" id="PTHR10332">
    <property type="entry name" value="EQUILIBRATIVE NUCLEOSIDE TRANSPORTER"/>
    <property type="match status" value="1"/>
</dbReference>
<evidence type="ECO:0000313" key="9">
    <source>
        <dbReference type="Proteomes" id="UP001341245"/>
    </source>
</evidence>
<dbReference type="Pfam" id="PF01733">
    <property type="entry name" value="Nucleoside_tran"/>
    <property type="match status" value="1"/>
</dbReference>
<evidence type="ECO:0008006" key="10">
    <source>
        <dbReference type="Google" id="ProtNLM"/>
    </source>
</evidence>
<keyword evidence="9" id="KW-1185">Reference proteome</keyword>
<keyword evidence="6 7" id="KW-0472">Membrane</keyword>
<comment type="similarity">
    <text evidence="2">Belongs to the SLC29A/ENT transporter (TC 2.A.57) family.</text>
</comment>
<evidence type="ECO:0000256" key="1">
    <source>
        <dbReference type="ARBA" id="ARBA00004141"/>
    </source>
</evidence>
<keyword evidence="4 7" id="KW-0812">Transmembrane</keyword>
<dbReference type="SUPFAM" id="SSF103473">
    <property type="entry name" value="MFS general substrate transporter"/>
    <property type="match status" value="1"/>
</dbReference>
<proteinExistence type="inferred from homology"/>
<feature type="transmembrane region" description="Helical" evidence="7">
    <location>
        <begin position="222"/>
        <end position="244"/>
    </location>
</feature>
<evidence type="ECO:0000256" key="7">
    <source>
        <dbReference type="SAM" id="Phobius"/>
    </source>
</evidence>
<comment type="caution">
    <text evidence="8">The sequence shown here is derived from an EMBL/GenBank/DDBJ whole genome shotgun (WGS) entry which is preliminary data.</text>
</comment>
<feature type="transmembrane region" description="Helical" evidence="7">
    <location>
        <begin position="82"/>
        <end position="100"/>
    </location>
</feature>
<accession>A0ABR0TW46</accession>
<dbReference type="PRINTS" id="PR01130">
    <property type="entry name" value="DERENTRNSPRT"/>
</dbReference>
<evidence type="ECO:0000256" key="5">
    <source>
        <dbReference type="ARBA" id="ARBA00022989"/>
    </source>
</evidence>
<keyword evidence="5 7" id="KW-1133">Transmembrane helix</keyword>
<protein>
    <recommendedName>
        <fullName evidence="10">Nucleoside transporter family</fullName>
    </recommendedName>
</protein>
<keyword evidence="3" id="KW-0813">Transport</keyword>
<name>A0ABR0TW46_AURPU</name>
<evidence type="ECO:0000256" key="4">
    <source>
        <dbReference type="ARBA" id="ARBA00022692"/>
    </source>
</evidence>
<evidence type="ECO:0000313" key="8">
    <source>
        <dbReference type="EMBL" id="KAK6008673.1"/>
    </source>
</evidence>
<sequence>MDRIRKIWQQEQVYEPIEGDSVDEEQERQELRDSTSFSWTEYFIFLLLGVAMLWAWNMLLAAGPYFQSRFASSESLLDNFQASELAVSSITNLSSMLVLSNMQARASYPRRIVMSLLINLLAFALLALSTWIALGVSPTAYFAFLIFIVFVTSLAAGLCQNGVFAFVSGFGQPRYTQAIMAGQGVAGVLPCIAQIVSVLSVTTSQPDDPGSGAPPPVPGTAAFAYFLTATVICALTLVAFFFLVRRHNANKAAAHSDMTSSVDSIEQPKRNTVPLIVLFHKLRWLAAAVFLTFTVTMMFPVYTQRILSVNATRSTSRILQAPSFIPLAFLFWNAGDLLGRLLPAVSRLSLIHRPKLILILSIARVGFIPLYHLCNIRGQGAVIDSDVFYLVVVQLLFGITNGYLGSMCMMGAAEWVEPEEREASGGFMGLCLVAGLAFGSLISFFAAKA</sequence>
<dbReference type="EMBL" id="JASGXD010000001">
    <property type="protein sequence ID" value="KAK6008673.1"/>
    <property type="molecule type" value="Genomic_DNA"/>
</dbReference>
<dbReference type="PIRSF" id="PIRSF016379">
    <property type="entry name" value="ENT"/>
    <property type="match status" value="1"/>
</dbReference>
<feature type="transmembrane region" description="Helical" evidence="7">
    <location>
        <begin position="112"/>
        <end position="134"/>
    </location>
</feature>
<gene>
    <name evidence="8" type="ORF">QM012_000576</name>
</gene>
<feature type="transmembrane region" description="Helical" evidence="7">
    <location>
        <begin position="387"/>
        <end position="404"/>
    </location>
</feature>
<feature type="transmembrane region" description="Helical" evidence="7">
    <location>
        <begin position="179"/>
        <end position="202"/>
    </location>
</feature>
<reference evidence="8 9" key="1">
    <citation type="submission" date="2023-11" db="EMBL/GenBank/DDBJ databases">
        <title>Draft genome sequence and annotation of the polyextremotolerant black yeast-like fungus Aureobasidium pullulans NRRL 62042.</title>
        <authorList>
            <person name="Dielentheis-Frenken M.R.E."/>
            <person name="Wibberg D."/>
            <person name="Blank L.M."/>
            <person name="Tiso T."/>
        </authorList>
    </citation>
    <scope>NUCLEOTIDE SEQUENCE [LARGE SCALE GENOMIC DNA]</scope>
    <source>
        <strain evidence="8 9">NRRL 62042</strain>
    </source>
</reference>
<feature type="transmembrane region" description="Helical" evidence="7">
    <location>
        <begin position="284"/>
        <end position="303"/>
    </location>
</feature>
<dbReference type="InterPro" id="IPR002259">
    <property type="entry name" value="Eqnu_transpt"/>
</dbReference>